<keyword evidence="1" id="KW-0175">Coiled coil</keyword>
<dbReference type="Pfam" id="PF14645">
    <property type="entry name" value="Chibby"/>
    <property type="match status" value="1"/>
</dbReference>
<dbReference type="eggNOG" id="ENOG502SAKW">
    <property type="taxonomic scope" value="Eukaryota"/>
</dbReference>
<dbReference type="OMA" id="KYARITE"/>
<reference evidence="3" key="2">
    <citation type="submission" date="2010-04" db="EMBL/GenBank/DDBJ databases">
        <authorList>
            <person name="Buell R."/>
            <person name="Hamilton J."/>
            <person name="Hostetler J."/>
        </authorList>
    </citation>
    <scope>NUCLEOTIDE SEQUENCE [LARGE SCALE GENOMIC DNA]</scope>
    <source>
        <strain evidence="3">DAOM:BR144</strain>
    </source>
</reference>
<evidence type="ECO:0000313" key="3">
    <source>
        <dbReference type="Proteomes" id="UP000019132"/>
    </source>
</evidence>
<keyword evidence="3" id="KW-1185">Reference proteome</keyword>
<dbReference type="Proteomes" id="UP000019132">
    <property type="component" value="Unassembled WGS sequence"/>
</dbReference>
<sequence>MPVVAALQAEDSEIPIRLTLGDATLSIGALGKWELEHSSLQEYIDRTRVLQERNAMLEHENAQLRDRCARMTEESNMEKFKCQLLVEMLALSSLDEEKSKQEAEQEKAKASSIKNDMLVLLDQARKEGLDVYKLATVLTSPSHSHQPGP</sequence>
<evidence type="ECO:0000256" key="1">
    <source>
        <dbReference type="SAM" id="Coils"/>
    </source>
</evidence>
<feature type="coiled-coil region" evidence="1">
    <location>
        <begin position="40"/>
        <end position="116"/>
    </location>
</feature>
<dbReference type="EMBL" id="GL376633">
    <property type="status" value="NOT_ANNOTATED_CDS"/>
    <property type="molecule type" value="Genomic_DNA"/>
</dbReference>
<protein>
    <submittedName>
        <fullName evidence="2">Uncharacterized protein</fullName>
    </submittedName>
</protein>
<name>K3WKN7_GLOUD</name>
<reference evidence="2" key="3">
    <citation type="submission" date="2015-02" db="UniProtKB">
        <authorList>
            <consortium name="EnsemblProtists"/>
        </authorList>
    </citation>
    <scope>IDENTIFICATION</scope>
    <source>
        <strain evidence="2">DAOM BR144</strain>
    </source>
</reference>
<organism evidence="2 3">
    <name type="scientific">Globisporangium ultimum (strain ATCC 200006 / CBS 805.95 / DAOM BR144)</name>
    <name type="common">Pythium ultimum</name>
    <dbReference type="NCBI Taxonomy" id="431595"/>
    <lineage>
        <taxon>Eukaryota</taxon>
        <taxon>Sar</taxon>
        <taxon>Stramenopiles</taxon>
        <taxon>Oomycota</taxon>
        <taxon>Peronosporomycetes</taxon>
        <taxon>Pythiales</taxon>
        <taxon>Pythiaceae</taxon>
        <taxon>Globisporangium</taxon>
    </lineage>
</organism>
<evidence type="ECO:0000313" key="2">
    <source>
        <dbReference type="EnsemblProtists" id="PYU1_T005529"/>
    </source>
</evidence>
<proteinExistence type="predicted"/>
<dbReference type="EnsemblProtists" id="PYU1_T005529">
    <property type="protein sequence ID" value="PYU1_T005529"/>
    <property type="gene ID" value="PYU1_G005518"/>
</dbReference>
<dbReference type="VEuPathDB" id="FungiDB:PYU1_G005518"/>
<dbReference type="AlphaFoldDB" id="K3WKN7"/>
<reference evidence="3" key="1">
    <citation type="journal article" date="2010" name="Genome Biol.">
        <title>Genome sequence of the necrotrophic plant pathogen Pythium ultimum reveals original pathogenicity mechanisms and effector repertoire.</title>
        <authorList>
            <person name="Levesque C.A."/>
            <person name="Brouwer H."/>
            <person name="Cano L."/>
            <person name="Hamilton J.P."/>
            <person name="Holt C."/>
            <person name="Huitema E."/>
            <person name="Raffaele S."/>
            <person name="Robideau G.P."/>
            <person name="Thines M."/>
            <person name="Win J."/>
            <person name="Zerillo M.M."/>
            <person name="Beakes G.W."/>
            <person name="Boore J.L."/>
            <person name="Busam D."/>
            <person name="Dumas B."/>
            <person name="Ferriera S."/>
            <person name="Fuerstenberg S.I."/>
            <person name="Gachon C.M."/>
            <person name="Gaulin E."/>
            <person name="Govers F."/>
            <person name="Grenville-Briggs L."/>
            <person name="Horner N."/>
            <person name="Hostetler J."/>
            <person name="Jiang R.H."/>
            <person name="Johnson J."/>
            <person name="Krajaejun T."/>
            <person name="Lin H."/>
            <person name="Meijer H.J."/>
            <person name="Moore B."/>
            <person name="Morris P."/>
            <person name="Phuntmart V."/>
            <person name="Puiu D."/>
            <person name="Shetty J."/>
            <person name="Stajich J.E."/>
            <person name="Tripathy S."/>
            <person name="Wawra S."/>
            <person name="van West P."/>
            <person name="Whitty B.R."/>
            <person name="Coutinho P.M."/>
            <person name="Henrissat B."/>
            <person name="Martin F."/>
            <person name="Thomas P.D."/>
            <person name="Tyler B.M."/>
            <person name="De Vries R.P."/>
            <person name="Kamoun S."/>
            <person name="Yandell M."/>
            <person name="Tisserat N."/>
            <person name="Buell C.R."/>
        </authorList>
    </citation>
    <scope>NUCLEOTIDE SEQUENCE</scope>
    <source>
        <strain evidence="3">DAOM:BR144</strain>
    </source>
</reference>
<accession>K3WKN7</accession>
<dbReference type="InParanoid" id="K3WKN7"/>
<dbReference type="HOGENOM" id="CLU_132951_0_0_1"/>
<dbReference type="InterPro" id="IPR028118">
    <property type="entry name" value="Chibby_fam"/>
</dbReference>